<evidence type="ECO:0000313" key="2">
    <source>
        <dbReference type="EMBL" id="GAD52251.1"/>
    </source>
</evidence>
<dbReference type="Pfam" id="PF13561">
    <property type="entry name" value="adh_short_C2"/>
    <property type="match status" value="1"/>
</dbReference>
<dbReference type="SUPFAM" id="SSF51735">
    <property type="entry name" value="NAD(P)-binding Rossmann-fold domains"/>
    <property type="match status" value="1"/>
</dbReference>
<organism evidence="2 3">
    <name type="scientific">Halarchaeum acidiphilum MH1-52-1</name>
    <dbReference type="NCBI Taxonomy" id="1261545"/>
    <lineage>
        <taxon>Archaea</taxon>
        <taxon>Methanobacteriati</taxon>
        <taxon>Methanobacteriota</taxon>
        <taxon>Stenosarchaea group</taxon>
        <taxon>Halobacteria</taxon>
        <taxon>Halobacteriales</taxon>
        <taxon>Halobacteriaceae</taxon>
    </lineage>
</organism>
<keyword evidence="3" id="KW-1185">Reference proteome</keyword>
<dbReference type="FunFam" id="3.40.50.720:FF:000084">
    <property type="entry name" value="Short-chain dehydrogenase reductase"/>
    <property type="match status" value="1"/>
</dbReference>
<evidence type="ECO:0000313" key="3">
    <source>
        <dbReference type="Proteomes" id="UP000016986"/>
    </source>
</evidence>
<dbReference type="AlphaFoldDB" id="U2YEK7"/>
<dbReference type="CDD" id="cd05344">
    <property type="entry name" value="BKR_like_SDR_like"/>
    <property type="match status" value="1"/>
</dbReference>
<dbReference type="EMBL" id="BATA01000018">
    <property type="protein sequence ID" value="GAD52251.1"/>
    <property type="molecule type" value="Genomic_DNA"/>
</dbReference>
<dbReference type="Gene3D" id="3.40.50.720">
    <property type="entry name" value="NAD(P)-binding Rossmann-like Domain"/>
    <property type="match status" value="1"/>
</dbReference>
<reference evidence="2 3" key="1">
    <citation type="submission" date="2013-09" db="EMBL/GenBank/DDBJ databases">
        <title>Whole genome sequencing of Halarchaeum acidiphilum strain MH1-52-1.</title>
        <authorList>
            <person name="Shimane Y."/>
            <person name="Minegishi H."/>
            <person name="Nishi S."/>
            <person name="Echigo A."/>
            <person name="Shuto A."/>
            <person name="Konishi M."/>
            <person name="Ito T."/>
            <person name="Ohkuma M."/>
            <person name="Ohta Y."/>
            <person name="Nagano Y."/>
            <person name="Tsubouchi T."/>
            <person name="Mori K."/>
            <person name="Usui K."/>
            <person name="Kamekura M."/>
            <person name="Usami R."/>
            <person name="Takaki Y."/>
            <person name="Hatada Y."/>
        </authorList>
    </citation>
    <scope>NUCLEOTIDE SEQUENCE [LARGE SCALE GENOMIC DNA]</scope>
    <source>
        <strain evidence="2 3">JCM 16109</strain>
    </source>
</reference>
<dbReference type="PANTHER" id="PTHR42879">
    <property type="entry name" value="3-OXOACYL-(ACYL-CARRIER-PROTEIN) REDUCTASE"/>
    <property type="match status" value="1"/>
</dbReference>
<name>U2YEK7_9EURY</name>
<dbReference type="InterPro" id="IPR036291">
    <property type="entry name" value="NAD(P)-bd_dom_sf"/>
</dbReference>
<protein>
    <submittedName>
        <fullName evidence="2">3-oxoacyl-[acyl-carrier protein] reductase</fullName>
    </submittedName>
</protein>
<dbReference type="PRINTS" id="PR00081">
    <property type="entry name" value="GDHRDH"/>
</dbReference>
<dbReference type="Proteomes" id="UP000016986">
    <property type="component" value="Unassembled WGS sequence"/>
</dbReference>
<gene>
    <name evidence="2" type="ORF">MBEHAL_1011</name>
</gene>
<comment type="caution">
    <text evidence="2">The sequence shown here is derived from an EMBL/GenBank/DDBJ whole genome shotgun (WGS) entry which is preliminary data.</text>
</comment>
<accession>U2YEK7</accession>
<dbReference type="OrthoDB" id="35501at2157"/>
<proteinExistence type="inferred from homology"/>
<comment type="similarity">
    <text evidence="1">Belongs to the short-chain dehydrogenases/reductases (SDR) family.</text>
</comment>
<dbReference type="RefSeq" id="WP_020220979.1">
    <property type="nucleotide sequence ID" value="NZ_BANO01000023.1"/>
</dbReference>
<dbReference type="InterPro" id="IPR002347">
    <property type="entry name" value="SDR_fam"/>
</dbReference>
<dbReference type="InterPro" id="IPR050259">
    <property type="entry name" value="SDR"/>
</dbReference>
<sequence length="261" mass="27160">MHFELDDQTALVTASTSGLGKASATALAAEGANVVLCGRDEERLDAAIEDVRGEATGDVEGVSADITDPDDVEALVDATVETFGGLDHLVLSAGGPPSGPFLDIDEADWYDAYDLLVMSAVRAVKAAHPHLSESDAGTVTAITSTSVETPIGGLVLSNAVRRGVIGLVETLAVELAPDVRANAVMPGPFETPRIEELVEQSVERDEYADYETGLADKATGVPMDRVGAPRELGDVVAFLASERASYINGVSLPIDGGRLLE</sequence>
<dbReference type="eggNOG" id="arCOG01259">
    <property type="taxonomic scope" value="Archaea"/>
</dbReference>
<evidence type="ECO:0000256" key="1">
    <source>
        <dbReference type="ARBA" id="ARBA00006484"/>
    </source>
</evidence>
<dbReference type="PANTHER" id="PTHR42879:SF6">
    <property type="entry name" value="NADPH-DEPENDENT REDUCTASE BACG"/>
    <property type="match status" value="1"/>
</dbReference>